<accession>A0ABW5C0I2</accession>
<evidence type="ECO:0000256" key="1">
    <source>
        <dbReference type="SAM" id="SignalP"/>
    </source>
</evidence>
<gene>
    <name evidence="3" type="ORF">ACFSKK_18370</name>
</gene>
<evidence type="ECO:0000259" key="2">
    <source>
        <dbReference type="PROSITE" id="PS50008"/>
    </source>
</evidence>
<dbReference type="PROSITE" id="PS50008">
    <property type="entry name" value="PIPLC_Y_DOMAIN"/>
    <property type="match status" value="1"/>
</dbReference>
<dbReference type="Gene3D" id="3.40.190.10">
    <property type="entry name" value="Periplasmic binding protein-like II"/>
    <property type="match status" value="2"/>
</dbReference>
<proteinExistence type="predicted"/>
<keyword evidence="1" id="KW-0732">Signal</keyword>
<feature type="chain" id="PRO_5046008483" evidence="1">
    <location>
        <begin position="23"/>
        <end position="502"/>
    </location>
</feature>
<dbReference type="InterPro" id="IPR022627">
    <property type="entry name" value="DUF3502"/>
</dbReference>
<dbReference type="RefSeq" id="WP_379052779.1">
    <property type="nucleotide sequence ID" value="NZ_JBHUIK010000004.1"/>
</dbReference>
<dbReference type="InterPro" id="IPR006059">
    <property type="entry name" value="SBP"/>
</dbReference>
<comment type="caution">
    <text evidence="3">The sequence shown here is derived from an EMBL/GenBank/DDBJ whole genome shotgun (WGS) entry which is preliminary data.</text>
</comment>
<organism evidence="3 4">
    <name type="scientific">Metabacillus endolithicus</name>
    <dbReference type="NCBI Taxonomy" id="1535204"/>
    <lineage>
        <taxon>Bacteria</taxon>
        <taxon>Bacillati</taxon>
        <taxon>Bacillota</taxon>
        <taxon>Bacilli</taxon>
        <taxon>Bacillales</taxon>
        <taxon>Bacillaceae</taxon>
        <taxon>Metabacillus</taxon>
    </lineage>
</organism>
<dbReference type="InterPro" id="IPR001711">
    <property type="entry name" value="PLipase_C_Pinositol-sp_Y"/>
</dbReference>
<dbReference type="PANTHER" id="PTHR43649:SF17">
    <property type="entry name" value="ABC TRANSPORTER SOLUTE BINDING PROTEIN-SUGAR TRANSPORT"/>
    <property type="match status" value="1"/>
</dbReference>
<dbReference type="Proteomes" id="UP001597318">
    <property type="component" value="Unassembled WGS sequence"/>
</dbReference>
<reference evidence="4" key="1">
    <citation type="journal article" date="2019" name="Int. J. Syst. Evol. Microbiol.">
        <title>The Global Catalogue of Microorganisms (GCM) 10K type strain sequencing project: providing services to taxonomists for standard genome sequencing and annotation.</title>
        <authorList>
            <consortium name="The Broad Institute Genomics Platform"/>
            <consortium name="The Broad Institute Genome Sequencing Center for Infectious Disease"/>
            <person name="Wu L."/>
            <person name="Ma J."/>
        </authorList>
    </citation>
    <scope>NUCLEOTIDE SEQUENCE [LARGE SCALE GENOMIC DNA]</scope>
    <source>
        <strain evidence="4">CGMCC 1.15474</strain>
    </source>
</reference>
<protein>
    <submittedName>
        <fullName evidence="3">ABC transporter substrate-binding protein</fullName>
    </submittedName>
</protein>
<name>A0ABW5C0I2_9BACI</name>
<keyword evidence="4" id="KW-1185">Reference proteome</keyword>
<dbReference type="PANTHER" id="PTHR43649">
    <property type="entry name" value="ARABINOSE-BINDING PROTEIN-RELATED"/>
    <property type="match status" value="1"/>
</dbReference>
<dbReference type="EMBL" id="JBHUIK010000004">
    <property type="protein sequence ID" value="MFD2215652.1"/>
    <property type="molecule type" value="Genomic_DNA"/>
</dbReference>
<dbReference type="InterPro" id="IPR050490">
    <property type="entry name" value="Bact_solute-bd_prot1"/>
</dbReference>
<evidence type="ECO:0000313" key="3">
    <source>
        <dbReference type="EMBL" id="MFD2215652.1"/>
    </source>
</evidence>
<dbReference type="Pfam" id="PF01547">
    <property type="entry name" value="SBP_bac_1"/>
    <property type="match status" value="1"/>
</dbReference>
<feature type="domain" description="PI-PLC Y-box" evidence="2">
    <location>
        <begin position="382"/>
        <end position="444"/>
    </location>
</feature>
<dbReference type="PROSITE" id="PS51257">
    <property type="entry name" value="PROKAR_LIPOPROTEIN"/>
    <property type="match status" value="1"/>
</dbReference>
<dbReference type="Pfam" id="PF12010">
    <property type="entry name" value="DUF3502"/>
    <property type="match status" value="1"/>
</dbReference>
<sequence length="502" mass="55979">MKKIISLLSIVVSLFIILSACSNTSSSDSSDNNESKSKETVELKMAYISFGPEPADLELVQGEINKITKEEINVKVDLEPINVGQYAQQTNLMLSSGEKLDLLVTGNLSGFLDYPGQVAKGQLYPLNDLLDQHGQGIKDALSSDYLYTPTIGEDTYGVPQVRDLAMFRNLIIRKDLVDKYNIDLNSINTVEDLTDVFRVIKENEPDMYLMPNESTSASLVNSIGYMNGDFLADTIGVLLDSSKLEISNYVESEQYENEINLARKWYKAGYILPDVATNTESAQNLMKSGKVFAFFKSGIPYIAEKESRVVGHEVISVPISGSFTDTSTVTKFMWAIPQSAEYPEKSMELLNLFYSNADIMNLISWGIEGKHYVKVSDNVITYPEGVNADNIGYAPNAGWQFGNQMLTYVWEDTPPDMWEKMVELNESAEKSAALGFIFDTSPVKTELAAVTNVISQFKASIENGVVDPETELPKYQEKLKQAGIDKIIEEKQKQLDKWAETK</sequence>
<dbReference type="SUPFAM" id="SSF53850">
    <property type="entry name" value="Periplasmic binding protein-like II"/>
    <property type="match status" value="1"/>
</dbReference>
<evidence type="ECO:0000313" key="4">
    <source>
        <dbReference type="Proteomes" id="UP001597318"/>
    </source>
</evidence>
<feature type="signal peptide" evidence="1">
    <location>
        <begin position="1"/>
        <end position="22"/>
    </location>
</feature>